<dbReference type="AlphaFoldDB" id="A0A7W6A6F9"/>
<comment type="caution">
    <text evidence="2">The sequence shown here is derived from an EMBL/GenBank/DDBJ whole genome shotgun (WGS) entry which is preliminary data.</text>
</comment>
<name>A0A7W6A6F9_9CAUL</name>
<feature type="compositionally biased region" description="Basic and acidic residues" evidence="1">
    <location>
        <begin position="61"/>
        <end position="73"/>
    </location>
</feature>
<sequence length="95" mass="10361">MDPIGEHALGDQAAGQGVEARGPWLVLVKSCVEAAHLPGRRQYLLRGRHTLQSGLLMQRRQGGERPQIREGRRGQLGRALEGGPAMHDAMCDDPD</sequence>
<evidence type="ECO:0000256" key="1">
    <source>
        <dbReference type="SAM" id="MobiDB-lite"/>
    </source>
</evidence>
<evidence type="ECO:0000313" key="3">
    <source>
        <dbReference type="Proteomes" id="UP000532936"/>
    </source>
</evidence>
<gene>
    <name evidence="2" type="ORF">GGR11_002585</name>
</gene>
<reference evidence="2 3" key="1">
    <citation type="submission" date="2020-08" db="EMBL/GenBank/DDBJ databases">
        <title>Genomic Encyclopedia of Type Strains, Phase IV (KMG-IV): sequencing the most valuable type-strain genomes for metagenomic binning, comparative biology and taxonomic classification.</title>
        <authorList>
            <person name="Goeker M."/>
        </authorList>
    </citation>
    <scope>NUCLEOTIDE SEQUENCE [LARGE SCALE GENOMIC DNA]</scope>
    <source>
        <strain evidence="2 3">DSM 14878</strain>
    </source>
</reference>
<feature type="region of interest" description="Disordered" evidence="1">
    <location>
        <begin position="58"/>
        <end position="95"/>
    </location>
</feature>
<proteinExistence type="predicted"/>
<dbReference type="EMBL" id="JACIDA010000002">
    <property type="protein sequence ID" value="MBB3873032.1"/>
    <property type="molecule type" value="Genomic_DNA"/>
</dbReference>
<protein>
    <submittedName>
        <fullName evidence="2">Uncharacterized protein</fullName>
    </submittedName>
</protein>
<organism evidence="2 3">
    <name type="scientific">Brevundimonas mediterranea</name>
    <dbReference type="NCBI Taxonomy" id="74329"/>
    <lineage>
        <taxon>Bacteria</taxon>
        <taxon>Pseudomonadati</taxon>
        <taxon>Pseudomonadota</taxon>
        <taxon>Alphaproteobacteria</taxon>
        <taxon>Caulobacterales</taxon>
        <taxon>Caulobacteraceae</taxon>
        <taxon>Brevundimonas</taxon>
    </lineage>
</organism>
<dbReference type="Proteomes" id="UP000532936">
    <property type="component" value="Unassembled WGS sequence"/>
</dbReference>
<accession>A0A7W6A6F9</accession>
<evidence type="ECO:0000313" key="2">
    <source>
        <dbReference type="EMBL" id="MBB3873032.1"/>
    </source>
</evidence>